<evidence type="ECO:0000256" key="6">
    <source>
        <dbReference type="ARBA" id="ARBA00022801"/>
    </source>
</evidence>
<evidence type="ECO:0000256" key="7">
    <source>
        <dbReference type="ARBA" id="ARBA00022833"/>
    </source>
</evidence>
<dbReference type="InterPro" id="IPR001478">
    <property type="entry name" value="PDZ"/>
</dbReference>
<comment type="subcellular location">
    <subcellularLocation>
        <location evidence="2">Membrane</location>
        <topology evidence="2">Multi-pass membrane protein</topology>
    </subcellularLocation>
</comment>
<evidence type="ECO:0000256" key="11">
    <source>
        <dbReference type="RuleBase" id="RU362031"/>
    </source>
</evidence>
<dbReference type="AlphaFoldDB" id="A0AAU7FF97"/>
<feature type="domain" description="PDZ" evidence="12">
    <location>
        <begin position="193"/>
        <end position="246"/>
    </location>
</feature>
<feature type="transmembrane region" description="Helical" evidence="11">
    <location>
        <begin position="413"/>
        <end position="431"/>
    </location>
</feature>
<evidence type="ECO:0000256" key="3">
    <source>
        <dbReference type="ARBA" id="ARBA00007931"/>
    </source>
</evidence>
<keyword evidence="4" id="KW-0645">Protease</keyword>
<comment type="cofactor">
    <cofactor evidence="1 11">
        <name>Zn(2+)</name>
        <dbReference type="ChEBI" id="CHEBI:29105"/>
    </cofactor>
</comment>
<dbReference type="NCBIfam" id="TIGR00054">
    <property type="entry name" value="RIP metalloprotease RseP"/>
    <property type="match status" value="1"/>
</dbReference>
<keyword evidence="10 11" id="KW-0472">Membrane</keyword>
<keyword evidence="6 11" id="KW-0378">Hydrolase</keyword>
<sequence length="440" mass="48299">MLTLLAFVFAISLLVFVHEYGHYWVARQCGVGVLTFSIGFGKPVFQWQRGETTWQIAMIPLGGYVRMLDENEQTLTASERQRAFNRQHPLKKIAIVFAGPLANFIFAVMAFALCYGAGVPTLKPQIASVQAQSMAARSGFEVGDRVLSVANTAVESWDQLQLELLAQAGETLVPFVLQKQDGSIHHGQLPLGELKSEQFDQQMLARVGISPFSSLNVIGVVQENSPARQAGLRVGDEIVSINQQAVNTWQDVQRWAMTSPGRQLELTVKRGVEVLTLHATPVFEAINGQQVARLGIAQSQQQVMTIKLDPLAAIQMGVMKTYQMSLMTLRMFGKMLTGVLSPKQVSGPIGIADYAGQSAAMGWMTYVQFLALISISLGVLNLLPVPILDGGHLLYHSYELVTGRIVPDFVTEWLQKIGLSLLLMLMALALYNDTSRLLLG</sequence>
<dbReference type="GO" id="GO:0004222">
    <property type="term" value="F:metalloendopeptidase activity"/>
    <property type="evidence" value="ECO:0007669"/>
    <property type="project" value="InterPro"/>
</dbReference>
<evidence type="ECO:0000256" key="1">
    <source>
        <dbReference type="ARBA" id="ARBA00001947"/>
    </source>
</evidence>
<keyword evidence="8 11" id="KW-1133">Transmembrane helix</keyword>
<dbReference type="InterPro" id="IPR004387">
    <property type="entry name" value="Pept_M50_Zn"/>
</dbReference>
<dbReference type="EMBL" id="CP157355">
    <property type="protein sequence ID" value="XBM02310.1"/>
    <property type="molecule type" value="Genomic_DNA"/>
</dbReference>
<dbReference type="InterPro" id="IPR041489">
    <property type="entry name" value="PDZ_6"/>
</dbReference>
<dbReference type="InterPro" id="IPR036034">
    <property type="entry name" value="PDZ_sf"/>
</dbReference>
<evidence type="ECO:0000256" key="8">
    <source>
        <dbReference type="ARBA" id="ARBA00022989"/>
    </source>
</evidence>
<evidence type="ECO:0000256" key="9">
    <source>
        <dbReference type="ARBA" id="ARBA00023049"/>
    </source>
</evidence>
<gene>
    <name evidence="13" type="primary">rseP</name>
    <name evidence="13" type="ORF">ABHF33_00660</name>
</gene>
<comment type="similarity">
    <text evidence="3 11">Belongs to the peptidase M50B family.</text>
</comment>
<evidence type="ECO:0000256" key="2">
    <source>
        <dbReference type="ARBA" id="ARBA00004141"/>
    </source>
</evidence>
<dbReference type="Gene3D" id="2.30.42.10">
    <property type="match status" value="2"/>
</dbReference>
<evidence type="ECO:0000256" key="4">
    <source>
        <dbReference type="ARBA" id="ARBA00022670"/>
    </source>
</evidence>
<dbReference type="GO" id="GO:0046872">
    <property type="term" value="F:metal ion binding"/>
    <property type="evidence" value="ECO:0007669"/>
    <property type="project" value="UniProtKB-KW"/>
</dbReference>
<dbReference type="Pfam" id="PF17820">
    <property type="entry name" value="PDZ_6"/>
    <property type="match status" value="2"/>
</dbReference>
<keyword evidence="9 11" id="KW-0482">Metalloprotease</keyword>
<dbReference type="Pfam" id="PF02163">
    <property type="entry name" value="Peptidase_M50"/>
    <property type="match status" value="1"/>
</dbReference>
<dbReference type="CDD" id="cd23081">
    <property type="entry name" value="cpPDZ_EcRseP-like"/>
    <property type="match status" value="1"/>
</dbReference>
<dbReference type="CDD" id="cd06163">
    <property type="entry name" value="S2P-M50_PDZ_RseP-like"/>
    <property type="match status" value="1"/>
</dbReference>
<dbReference type="SMART" id="SM00228">
    <property type="entry name" value="PDZ"/>
    <property type="match status" value="2"/>
</dbReference>
<dbReference type="RefSeq" id="WP_348946583.1">
    <property type="nucleotide sequence ID" value="NZ_CP157355.1"/>
</dbReference>
<dbReference type="GO" id="GO:0006508">
    <property type="term" value="P:proteolysis"/>
    <property type="evidence" value="ECO:0007669"/>
    <property type="project" value="UniProtKB-KW"/>
</dbReference>
<organism evidence="13">
    <name type="scientific">Chitinibacter mangrovi</name>
    <dbReference type="NCBI Taxonomy" id="3153927"/>
    <lineage>
        <taxon>Bacteria</taxon>
        <taxon>Pseudomonadati</taxon>
        <taxon>Pseudomonadota</taxon>
        <taxon>Betaproteobacteria</taxon>
        <taxon>Neisseriales</taxon>
        <taxon>Chitinibacteraceae</taxon>
        <taxon>Chitinibacter</taxon>
    </lineage>
</organism>
<reference evidence="13" key="1">
    <citation type="submission" date="2024-05" db="EMBL/GenBank/DDBJ databases">
        <authorList>
            <person name="Yang L."/>
            <person name="Pan L."/>
        </authorList>
    </citation>
    <scope>NUCLEOTIDE SEQUENCE</scope>
    <source>
        <strain evidence="13">FCG-7</strain>
    </source>
</reference>
<accession>A0AAU7FF97</accession>
<evidence type="ECO:0000259" key="12">
    <source>
        <dbReference type="PROSITE" id="PS50106"/>
    </source>
</evidence>
<protein>
    <recommendedName>
        <fullName evidence="11">Zinc metalloprotease</fullName>
        <ecNumber evidence="11">3.4.24.-</ecNumber>
    </recommendedName>
</protein>
<dbReference type="InterPro" id="IPR008915">
    <property type="entry name" value="Peptidase_M50"/>
</dbReference>
<dbReference type="EC" id="3.4.24.-" evidence="11"/>
<name>A0AAU7FF97_9NEIS</name>
<evidence type="ECO:0000313" key="13">
    <source>
        <dbReference type="EMBL" id="XBM02310.1"/>
    </source>
</evidence>
<proteinExistence type="inferred from homology"/>
<feature type="transmembrane region" description="Helical" evidence="11">
    <location>
        <begin position="93"/>
        <end position="115"/>
    </location>
</feature>
<dbReference type="PROSITE" id="PS50106">
    <property type="entry name" value="PDZ"/>
    <property type="match status" value="1"/>
</dbReference>
<dbReference type="PANTHER" id="PTHR42837">
    <property type="entry name" value="REGULATOR OF SIGMA-E PROTEASE RSEP"/>
    <property type="match status" value="1"/>
</dbReference>
<keyword evidence="11" id="KW-0479">Metal-binding</keyword>
<keyword evidence="5 11" id="KW-0812">Transmembrane</keyword>
<keyword evidence="7 11" id="KW-0862">Zinc</keyword>
<dbReference type="KEGG" id="cmav:ABHF33_00660"/>
<dbReference type="PANTHER" id="PTHR42837:SF2">
    <property type="entry name" value="MEMBRANE METALLOPROTEASE ARASP2, CHLOROPLASTIC-RELATED"/>
    <property type="match status" value="1"/>
</dbReference>
<dbReference type="GO" id="GO:0016020">
    <property type="term" value="C:membrane"/>
    <property type="evidence" value="ECO:0007669"/>
    <property type="project" value="UniProtKB-SubCell"/>
</dbReference>
<evidence type="ECO:0000256" key="5">
    <source>
        <dbReference type="ARBA" id="ARBA00022692"/>
    </source>
</evidence>
<feature type="transmembrane region" description="Helical" evidence="11">
    <location>
        <begin position="366"/>
        <end position="388"/>
    </location>
</feature>
<evidence type="ECO:0000256" key="10">
    <source>
        <dbReference type="ARBA" id="ARBA00023136"/>
    </source>
</evidence>
<dbReference type="SUPFAM" id="SSF50156">
    <property type="entry name" value="PDZ domain-like"/>
    <property type="match status" value="2"/>
</dbReference>